<organism evidence="1 2">
    <name type="scientific">Mycobacterium parascrofulaceum ATCC BAA-614</name>
    <dbReference type="NCBI Taxonomy" id="525368"/>
    <lineage>
        <taxon>Bacteria</taxon>
        <taxon>Bacillati</taxon>
        <taxon>Actinomycetota</taxon>
        <taxon>Actinomycetes</taxon>
        <taxon>Mycobacteriales</taxon>
        <taxon>Mycobacteriaceae</taxon>
        <taxon>Mycobacterium</taxon>
        <taxon>Mycobacterium simiae complex</taxon>
    </lineage>
</organism>
<keyword evidence="2" id="KW-1185">Reference proteome</keyword>
<name>D5P805_9MYCO</name>
<protein>
    <submittedName>
        <fullName evidence="1">Uncharacterized protein</fullName>
    </submittedName>
</protein>
<gene>
    <name evidence="1" type="ORF">HMPREF0591_2299</name>
</gene>
<evidence type="ECO:0000313" key="2">
    <source>
        <dbReference type="Proteomes" id="UP000003653"/>
    </source>
</evidence>
<dbReference type="AlphaFoldDB" id="D5P805"/>
<comment type="caution">
    <text evidence="1">The sequence shown here is derived from an EMBL/GenBank/DDBJ whole genome shotgun (WGS) entry which is preliminary data.</text>
</comment>
<dbReference type="EMBL" id="ADNV01000206">
    <property type="protein sequence ID" value="EFG77761.1"/>
    <property type="molecule type" value="Genomic_DNA"/>
</dbReference>
<reference evidence="1 2" key="1">
    <citation type="submission" date="2010-04" db="EMBL/GenBank/DDBJ databases">
        <authorList>
            <person name="Muzny D."/>
            <person name="Qin X."/>
            <person name="Deng J."/>
            <person name="Jiang H."/>
            <person name="Liu Y."/>
            <person name="Qu J."/>
            <person name="Song X.-Z."/>
            <person name="Zhang L."/>
            <person name="Thornton R."/>
            <person name="Coyle M."/>
            <person name="Francisco L."/>
            <person name="Jackson L."/>
            <person name="Javaid M."/>
            <person name="Korchina V."/>
            <person name="Kovar C."/>
            <person name="Mata R."/>
            <person name="Mathew T."/>
            <person name="Ngo R."/>
            <person name="Nguyen L."/>
            <person name="Nguyen N."/>
            <person name="Okwuonu G."/>
            <person name="Ongeri F."/>
            <person name="Pham C."/>
            <person name="Simmons D."/>
            <person name="Wilczek-Boney K."/>
            <person name="Hale W."/>
            <person name="Jakkamsetti A."/>
            <person name="Pham P."/>
            <person name="Ruth R."/>
            <person name="San Lucas F."/>
            <person name="Warren J."/>
            <person name="Zhang J."/>
            <person name="Zhao Z."/>
            <person name="Zhou C."/>
            <person name="Zhu D."/>
            <person name="Lee S."/>
            <person name="Bess C."/>
            <person name="Blankenburg K."/>
            <person name="Forbes L."/>
            <person name="Fu Q."/>
            <person name="Gubbala S."/>
            <person name="Hirani K."/>
            <person name="Jayaseelan J.C."/>
            <person name="Lara F."/>
            <person name="Munidasa M."/>
            <person name="Palculict T."/>
            <person name="Patil S."/>
            <person name="Pu L.-L."/>
            <person name="Saada N."/>
            <person name="Tang L."/>
            <person name="Weissenberger G."/>
            <person name="Zhu Y."/>
            <person name="Hemphill L."/>
            <person name="Shang Y."/>
            <person name="Youmans B."/>
            <person name="Ayvaz T."/>
            <person name="Ross M."/>
            <person name="Santibanez J."/>
            <person name="Aqrawi P."/>
            <person name="Gross S."/>
            <person name="Joshi V."/>
            <person name="Fowler G."/>
            <person name="Nazareth L."/>
            <person name="Reid J."/>
            <person name="Worley K."/>
            <person name="Petrosino J."/>
            <person name="Highlander S."/>
            <person name="Gibbs R."/>
        </authorList>
    </citation>
    <scope>NUCLEOTIDE SEQUENCE [LARGE SCALE GENOMIC DNA]</scope>
    <source>
        <strain evidence="1 2">ATCC BAA-614</strain>
    </source>
</reference>
<proteinExistence type="predicted"/>
<accession>D5P805</accession>
<dbReference type="HOGENOM" id="CLU_3218887_0_0_11"/>
<sequence>MTFRGCSECYARARGNSAATATATARDAAQVDCAALREQRLKAG</sequence>
<evidence type="ECO:0000313" key="1">
    <source>
        <dbReference type="EMBL" id="EFG77761.1"/>
    </source>
</evidence>
<dbReference type="Proteomes" id="UP000003653">
    <property type="component" value="Unassembled WGS sequence"/>
</dbReference>